<reference evidence="1" key="1">
    <citation type="submission" date="2021-05" db="EMBL/GenBank/DDBJ databases">
        <authorList>
            <person name="Alioto T."/>
            <person name="Alioto T."/>
            <person name="Gomez Garrido J."/>
        </authorList>
    </citation>
    <scope>NUCLEOTIDE SEQUENCE</scope>
</reference>
<evidence type="ECO:0000313" key="1">
    <source>
        <dbReference type="EMBL" id="CAG6753178.1"/>
    </source>
</evidence>
<proteinExistence type="predicted"/>
<sequence length="113" mass="13238">MNFSVTKFAINQLNRGYNQQDKVLRYLILKWRLCKSHMHQPHIIHQRLCNRICNTNTCLFILPEYLAHSDSLSSDSTFMGDAIISEGLFFLGKNSLFFRWSDLCLIFICTDLC</sequence>
<protein>
    <submittedName>
        <fullName evidence="1">Uncharacterized protein</fullName>
    </submittedName>
</protein>
<dbReference type="EMBL" id="HBUF01535558">
    <property type="protein sequence ID" value="CAG6753178.1"/>
    <property type="molecule type" value="Transcribed_RNA"/>
</dbReference>
<dbReference type="AlphaFoldDB" id="A0A8D9EGI6"/>
<name>A0A8D9EGI6_9HEMI</name>
<organism evidence="1">
    <name type="scientific">Cacopsylla melanoneura</name>
    <dbReference type="NCBI Taxonomy" id="428564"/>
    <lineage>
        <taxon>Eukaryota</taxon>
        <taxon>Metazoa</taxon>
        <taxon>Ecdysozoa</taxon>
        <taxon>Arthropoda</taxon>
        <taxon>Hexapoda</taxon>
        <taxon>Insecta</taxon>
        <taxon>Pterygota</taxon>
        <taxon>Neoptera</taxon>
        <taxon>Paraneoptera</taxon>
        <taxon>Hemiptera</taxon>
        <taxon>Sternorrhyncha</taxon>
        <taxon>Psylloidea</taxon>
        <taxon>Psyllidae</taxon>
        <taxon>Psyllinae</taxon>
        <taxon>Cacopsylla</taxon>
    </lineage>
</organism>
<accession>A0A8D9EGI6</accession>